<evidence type="ECO:0000256" key="3">
    <source>
        <dbReference type="ARBA" id="ARBA00023242"/>
    </source>
</evidence>
<comment type="similarity">
    <text evidence="2">Belongs to the PAF1 family.</text>
</comment>
<evidence type="ECO:0000313" key="5">
    <source>
        <dbReference type="Proteomes" id="UP001212152"/>
    </source>
</evidence>
<keyword evidence="3" id="KW-0539">Nucleus</keyword>
<dbReference type="Pfam" id="PF03985">
    <property type="entry name" value="Paf1"/>
    <property type="match status" value="1"/>
</dbReference>
<reference evidence="4" key="1">
    <citation type="submission" date="2020-05" db="EMBL/GenBank/DDBJ databases">
        <title>Phylogenomic resolution of chytrid fungi.</title>
        <authorList>
            <person name="Stajich J.E."/>
            <person name="Amses K."/>
            <person name="Simmons R."/>
            <person name="Seto K."/>
            <person name="Myers J."/>
            <person name="Bonds A."/>
            <person name="Quandt C.A."/>
            <person name="Barry K."/>
            <person name="Liu P."/>
            <person name="Grigoriev I."/>
            <person name="Longcore J.E."/>
            <person name="James T.Y."/>
        </authorList>
    </citation>
    <scope>NUCLEOTIDE SEQUENCE</scope>
    <source>
        <strain evidence="4">JEL0379</strain>
    </source>
</reference>
<protein>
    <submittedName>
        <fullName evidence="4">RNA polymerase-associated factor</fullName>
    </submittedName>
</protein>
<evidence type="ECO:0000256" key="2">
    <source>
        <dbReference type="ARBA" id="ARBA00007560"/>
    </source>
</evidence>
<dbReference type="PANTHER" id="PTHR23188:SF12">
    <property type="entry name" value="RNA POLYMERASE II-ASSOCIATED FACTOR 1 HOMOLOG"/>
    <property type="match status" value="1"/>
</dbReference>
<evidence type="ECO:0000313" key="4">
    <source>
        <dbReference type="EMBL" id="KAJ3184141.1"/>
    </source>
</evidence>
<keyword evidence="5" id="KW-1185">Reference proteome</keyword>
<comment type="subcellular location">
    <subcellularLocation>
        <location evidence="1">Nucleus</location>
    </subcellularLocation>
</comment>
<dbReference type="Proteomes" id="UP001212152">
    <property type="component" value="Unassembled WGS sequence"/>
</dbReference>
<dbReference type="GO" id="GO:0006368">
    <property type="term" value="P:transcription elongation by RNA polymerase II"/>
    <property type="evidence" value="ECO:0007669"/>
    <property type="project" value="InterPro"/>
</dbReference>
<dbReference type="EMBL" id="JADGJQ010000004">
    <property type="protein sequence ID" value="KAJ3184141.1"/>
    <property type="molecule type" value="Genomic_DNA"/>
</dbReference>
<dbReference type="GO" id="GO:0016593">
    <property type="term" value="C:Cdc73/Paf1 complex"/>
    <property type="evidence" value="ECO:0007669"/>
    <property type="project" value="InterPro"/>
</dbReference>
<gene>
    <name evidence="4" type="primary">PAF1</name>
    <name evidence="4" type="ORF">HDU87_004987</name>
</gene>
<dbReference type="AlphaFoldDB" id="A0AAD5TR02"/>
<dbReference type="GO" id="GO:0000993">
    <property type="term" value="F:RNA polymerase II complex binding"/>
    <property type="evidence" value="ECO:0007669"/>
    <property type="project" value="TreeGrafter"/>
</dbReference>
<proteinExistence type="inferred from homology"/>
<sequence>MSKKEPKKYGGDWAFRYIYRNDLPEYTADPKILEYPTAPDRHYHYEPNTGSVADRFLFEVCGTNVENGVPCAPLRMGFLADSFYDPERRDVPQNLAAEDLELLAPPFEPEIVEASKELPKDVLYIKQDRINMAAAPRTYGKSSDRVTARSKANATTVYRVPETAEEKLALIKTTFAASKHFTTENMKHPSGDLNIKAVEILPVFPDFTDAWCDPLVLSLFDTDPLEKFKVGVLKHEKQMALEDAILKPMKNPADPTDEFMSYYSPDAQSVAKLWATRKPKEEREQPIDGVELEQLDYPLVRDFSYQKSENNQKQLVWRVDSTNGRVFFKRVPTKLTFKRRRAKGNIREEDGWERPTHLEVNRRPLSVDELHKRRRALAEELGIEEAVGQDPVDAMDVDV</sequence>
<dbReference type="InterPro" id="IPR007133">
    <property type="entry name" value="RNA_pol_II-assoc_Paf1"/>
</dbReference>
<dbReference type="PANTHER" id="PTHR23188">
    <property type="entry name" value="RNA POLYMERASE II-ASSOCIATED FACTOR 1 HOMOLOG"/>
    <property type="match status" value="1"/>
</dbReference>
<name>A0AAD5TR02_9FUNG</name>
<comment type="caution">
    <text evidence="4">The sequence shown here is derived from an EMBL/GenBank/DDBJ whole genome shotgun (WGS) entry which is preliminary data.</text>
</comment>
<dbReference type="GO" id="GO:0003682">
    <property type="term" value="F:chromatin binding"/>
    <property type="evidence" value="ECO:0007669"/>
    <property type="project" value="TreeGrafter"/>
</dbReference>
<accession>A0AAD5TR02</accession>
<organism evidence="4 5">
    <name type="scientific">Geranomyces variabilis</name>
    <dbReference type="NCBI Taxonomy" id="109894"/>
    <lineage>
        <taxon>Eukaryota</taxon>
        <taxon>Fungi</taxon>
        <taxon>Fungi incertae sedis</taxon>
        <taxon>Chytridiomycota</taxon>
        <taxon>Chytridiomycota incertae sedis</taxon>
        <taxon>Chytridiomycetes</taxon>
        <taxon>Spizellomycetales</taxon>
        <taxon>Powellomycetaceae</taxon>
        <taxon>Geranomyces</taxon>
    </lineage>
</organism>
<evidence type="ECO:0000256" key="1">
    <source>
        <dbReference type="ARBA" id="ARBA00004123"/>
    </source>
</evidence>